<keyword evidence="4" id="KW-0255">Endonuclease</keyword>
<keyword evidence="8" id="KW-0511">Multifunctional enzyme</keyword>
<name>A0A816DSF7_9BILA</name>
<feature type="domain" description="Reverse transcriptase" evidence="9">
    <location>
        <begin position="393"/>
        <end position="572"/>
    </location>
</feature>
<evidence type="ECO:0000256" key="8">
    <source>
        <dbReference type="ARBA" id="ARBA00023268"/>
    </source>
</evidence>
<keyword evidence="6" id="KW-0694">RNA-binding</keyword>
<dbReference type="InterPro" id="IPR000477">
    <property type="entry name" value="RT_dom"/>
</dbReference>
<keyword evidence="5" id="KW-0460">Magnesium</keyword>
<dbReference type="PROSITE" id="PS50878">
    <property type="entry name" value="RT_POL"/>
    <property type="match status" value="1"/>
</dbReference>
<dbReference type="GO" id="GO:0016779">
    <property type="term" value="F:nucleotidyltransferase activity"/>
    <property type="evidence" value="ECO:0007669"/>
    <property type="project" value="UniProtKB-KW"/>
</dbReference>
<dbReference type="PANTHER" id="PTHR37984">
    <property type="entry name" value="PROTEIN CBG26694"/>
    <property type="match status" value="1"/>
</dbReference>
<sequence>MIPSQSSTPIYINVQVNNKCQHAIIDTGSAVTIINQQLLKKIYHKKFIYKQKLHKSANCTSINIIGEIELEIKIQGHKTLILADVATNLITDLLIGNDWISNSNVIIDSPQRPIFLIDRYHRIVATAPFITPPDFQSPVLLVNEITLPPYSEKCIDVKIPSSMNNIAEALFEPTPNFHSKQMLLTNALLKVVNNKSRLTIINANDRQRTLSKNTKLGYVSHQPPVNKHLTLPVLSTKGVYGQTHPKPFIHKRNDRIAGRSCALPTRNTRKVQFMDSTCRTEHYDEQHQCYVCQEQFLTRNDLQQHLRHECYPQNIRDQIEQLTSHIKDLNHKQQLQQILWKHGKLFDLHQPSIIKATAQNAIETGNHPPIYTPPYRVSYKDEQIQRDEINKLLKQGIIEESTSPWSSPIVLVRKKDGTVRFCVDFRKLNNVTTKDAFPIPRIDDIFDHLSQAEYYTTIDFKSGYFQVGLDLKDRPKTAFSTRDQHYQFTVLPQGVTNGPPAFQRIVSQILGPTRWQHLLAYLDDVIIYSPTFDQHLIHLDDILNRLNDANFRLNVNKCHIAKTSIDYLGHRIEHGNIRPNAENIRALLETVQPITAKEIFRFVKAAEYYRKFIPRFSIIAQSLHKYAPTTKEQRSQKSQSTPITLSDEELNAFNELKRILTNDLVLRIPDENLPFKIQTDASKIGIGAVLMQIHPNGDLPIA</sequence>
<gene>
    <name evidence="12" type="ORF">JXQ802_LOCUS52743</name>
    <name evidence="11" type="ORF">PYM288_LOCUS36401</name>
    <name evidence="10" type="ORF">ZHD862_LOCUS32318</name>
</gene>
<comment type="caution">
    <text evidence="12">The sequence shown here is derived from an EMBL/GenBank/DDBJ whole genome shotgun (WGS) entry which is preliminary data.</text>
</comment>
<dbReference type="Proteomes" id="UP000663854">
    <property type="component" value="Unassembled WGS sequence"/>
</dbReference>
<keyword evidence="4" id="KW-0378">Hydrolase</keyword>
<dbReference type="Gene3D" id="2.40.70.10">
    <property type="entry name" value="Acid Proteases"/>
    <property type="match status" value="1"/>
</dbReference>
<evidence type="ECO:0000259" key="9">
    <source>
        <dbReference type="PROSITE" id="PS50878"/>
    </source>
</evidence>
<organism evidence="12 13">
    <name type="scientific">Rotaria sordida</name>
    <dbReference type="NCBI Taxonomy" id="392033"/>
    <lineage>
        <taxon>Eukaryota</taxon>
        <taxon>Metazoa</taxon>
        <taxon>Spiralia</taxon>
        <taxon>Gnathifera</taxon>
        <taxon>Rotifera</taxon>
        <taxon>Eurotatoria</taxon>
        <taxon>Bdelloidea</taxon>
        <taxon>Philodinida</taxon>
        <taxon>Philodinidae</taxon>
        <taxon>Rotaria</taxon>
    </lineage>
</organism>
<evidence type="ECO:0000256" key="4">
    <source>
        <dbReference type="ARBA" id="ARBA00022759"/>
    </source>
</evidence>
<evidence type="ECO:0000313" key="11">
    <source>
        <dbReference type="EMBL" id="CAF1447377.1"/>
    </source>
</evidence>
<protein>
    <recommendedName>
        <fullName evidence="9">Reverse transcriptase domain-containing protein</fullName>
    </recommendedName>
</protein>
<keyword evidence="3" id="KW-0540">Nuclease</keyword>
<dbReference type="Gene3D" id="3.30.70.270">
    <property type="match status" value="2"/>
</dbReference>
<dbReference type="Proteomes" id="UP000663870">
    <property type="component" value="Unassembled WGS sequence"/>
</dbReference>
<dbReference type="SUPFAM" id="SSF56672">
    <property type="entry name" value="DNA/RNA polymerases"/>
    <property type="match status" value="1"/>
</dbReference>
<evidence type="ECO:0000313" key="13">
    <source>
        <dbReference type="Proteomes" id="UP000663870"/>
    </source>
</evidence>
<dbReference type="GO" id="GO:0003723">
    <property type="term" value="F:RNA binding"/>
    <property type="evidence" value="ECO:0007669"/>
    <property type="project" value="UniProtKB-KW"/>
</dbReference>
<evidence type="ECO:0000256" key="2">
    <source>
        <dbReference type="ARBA" id="ARBA00022695"/>
    </source>
</evidence>
<accession>A0A816DSF7</accession>
<dbReference type="CDD" id="cd01647">
    <property type="entry name" value="RT_LTR"/>
    <property type="match status" value="1"/>
</dbReference>
<dbReference type="Pfam" id="PF17919">
    <property type="entry name" value="RT_RNaseH_2"/>
    <property type="match status" value="1"/>
</dbReference>
<dbReference type="GO" id="GO:0004190">
    <property type="term" value="F:aspartic-type endopeptidase activity"/>
    <property type="evidence" value="ECO:0007669"/>
    <property type="project" value="InterPro"/>
</dbReference>
<dbReference type="InterPro" id="IPR043128">
    <property type="entry name" value="Rev_trsase/Diguanyl_cyclase"/>
</dbReference>
<keyword evidence="2" id="KW-0548">Nucleotidyltransferase</keyword>
<dbReference type="InterPro" id="IPR001969">
    <property type="entry name" value="Aspartic_peptidase_AS"/>
</dbReference>
<dbReference type="EMBL" id="CAJNOT010003462">
    <property type="protein sequence ID" value="CAF1384987.1"/>
    <property type="molecule type" value="Genomic_DNA"/>
</dbReference>
<proteinExistence type="predicted"/>
<dbReference type="InterPro" id="IPR050951">
    <property type="entry name" value="Retrovirus_Pol_polyprotein"/>
</dbReference>
<dbReference type="GO" id="GO:0004519">
    <property type="term" value="F:endonuclease activity"/>
    <property type="evidence" value="ECO:0007669"/>
    <property type="project" value="UniProtKB-KW"/>
</dbReference>
<dbReference type="PROSITE" id="PS00141">
    <property type="entry name" value="ASP_PROTEASE"/>
    <property type="match status" value="1"/>
</dbReference>
<keyword evidence="7" id="KW-0229">DNA integration</keyword>
<reference evidence="12" key="1">
    <citation type="submission" date="2021-02" db="EMBL/GenBank/DDBJ databases">
        <authorList>
            <person name="Nowell W R."/>
        </authorList>
    </citation>
    <scope>NUCLEOTIDE SEQUENCE</scope>
</reference>
<dbReference type="CDD" id="cd00303">
    <property type="entry name" value="retropepsin_like"/>
    <property type="match status" value="1"/>
</dbReference>
<keyword evidence="13" id="KW-1185">Reference proteome</keyword>
<dbReference type="EMBL" id="CAJNOH010007020">
    <property type="protein sequence ID" value="CAF1447377.1"/>
    <property type="molecule type" value="Genomic_DNA"/>
</dbReference>
<dbReference type="Pfam" id="PF13975">
    <property type="entry name" value="gag-asp_proteas"/>
    <property type="match status" value="1"/>
</dbReference>
<dbReference type="InterPro" id="IPR021109">
    <property type="entry name" value="Peptidase_aspartic_dom_sf"/>
</dbReference>
<evidence type="ECO:0000256" key="3">
    <source>
        <dbReference type="ARBA" id="ARBA00022722"/>
    </source>
</evidence>
<dbReference type="InterPro" id="IPR041577">
    <property type="entry name" value="RT_RNaseH_2"/>
</dbReference>
<keyword evidence="1" id="KW-0808">Transferase</keyword>
<dbReference type="Gene3D" id="3.10.10.10">
    <property type="entry name" value="HIV Type 1 Reverse Transcriptase, subunit A, domain 1"/>
    <property type="match status" value="1"/>
</dbReference>
<dbReference type="PANTHER" id="PTHR37984:SF5">
    <property type="entry name" value="PROTEIN NYNRIN-LIKE"/>
    <property type="match status" value="1"/>
</dbReference>
<evidence type="ECO:0000256" key="7">
    <source>
        <dbReference type="ARBA" id="ARBA00022908"/>
    </source>
</evidence>
<dbReference type="GO" id="GO:0006508">
    <property type="term" value="P:proteolysis"/>
    <property type="evidence" value="ECO:0007669"/>
    <property type="project" value="InterPro"/>
</dbReference>
<evidence type="ECO:0000313" key="10">
    <source>
        <dbReference type="EMBL" id="CAF1384987.1"/>
    </source>
</evidence>
<evidence type="ECO:0000313" key="12">
    <source>
        <dbReference type="EMBL" id="CAF1637803.1"/>
    </source>
</evidence>
<dbReference type="Pfam" id="PF00078">
    <property type="entry name" value="RVT_1"/>
    <property type="match status" value="1"/>
</dbReference>
<dbReference type="EMBL" id="CAJNOL010008640">
    <property type="protein sequence ID" value="CAF1637803.1"/>
    <property type="molecule type" value="Genomic_DNA"/>
</dbReference>
<dbReference type="InterPro" id="IPR043502">
    <property type="entry name" value="DNA/RNA_pol_sf"/>
</dbReference>
<dbReference type="SUPFAM" id="SSF50630">
    <property type="entry name" value="Acid proteases"/>
    <property type="match status" value="1"/>
</dbReference>
<dbReference type="GO" id="GO:0015074">
    <property type="term" value="P:DNA integration"/>
    <property type="evidence" value="ECO:0007669"/>
    <property type="project" value="UniProtKB-KW"/>
</dbReference>
<evidence type="ECO:0000256" key="5">
    <source>
        <dbReference type="ARBA" id="ARBA00022842"/>
    </source>
</evidence>
<dbReference type="AlphaFoldDB" id="A0A816DSF7"/>
<dbReference type="Proteomes" id="UP000663864">
    <property type="component" value="Unassembled WGS sequence"/>
</dbReference>
<evidence type="ECO:0000256" key="1">
    <source>
        <dbReference type="ARBA" id="ARBA00022679"/>
    </source>
</evidence>
<evidence type="ECO:0000256" key="6">
    <source>
        <dbReference type="ARBA" id="ARBA00022884"/>
    </source>
</evidence>